<evidence type="ECO:0000256" key="2">
    <source>
        <dbReference type="ARBA" id="ARBA00009152"/>
    </source>
</evidence>
<dbReference type="PANTHER" id="PTHR21039:SF0">
    <property type="entry name" value="HISTIDINOL-PHOSPHATASE"/>
    <property type="match status" value="1"/>
</dbReference>
<dbReference type="InterPro" id="IPR004013">
    <property type="entry name" value="PHP_dom"/>
</dbReference>
<dbReference type="SUPFAM" id="SSF89550">
    <property type="entry name" value="PHP domain-like"/>
    <property type="match status" value="1"/>
</dbReference>
<dbReference type="InterPro" id="IPR010140">
    <property type="entry name" value="Histidinol_P_phosphatase_HisJ"/>
</dbReference>
<comment type="similarity">
    <text evidence="2 8">Belongs to the PHP hydrolase family. HisK subfamily.</text>
</comment>
<gene>
    <name evidence="11" type="ORF">FA14DRAFT_62560</name>
</gene>
<dbReference type="FunCoup" id="A0A316V791">
    <property type="interactions" value="91"/>
</dbReference>
<comment type="pathway">
    <text evidence="1 8">Amino-acid biosynthesis; L-histidine biosynthesis; L-histidine from 5-phospho-alpha-D-ribose 1-diphosphate: step 8/9.</text>
</comment>
<dbReference type="InterPro" id="IPR016195">
    <property type="entry name" value="Pol/histidinol_Pase-like"/>
</dbReference>
<dbReference type="InParanoid" id="A0A316V791"/>
<accession>A0A316V791</accession>
<feature type="domain" description="PHP" evidence="10">
    <location>
        <begin position="4"/>
        <end position="245"/>
    </location>
</feature>
<dbReference type="GeneID" id="37024363"/>
<dbReference type="EMBL" id="KZ819604">
    <property type="protein sequence ID" value="PWN33467.1"/>
    <property type="molecule type" value="Genomic_DNA"/>
</dbReference>
<dbReference type="Gene3D" id="3.20.20.140">
    <property type="entry name" value="Metal-dependent hydrolases"/>
    <property type="match status" value="1"/>
</dbReference>
<dbReference type="Pfam" id="PF02811">
    <property type="entry name" value="PHP"/>
    <property type="match status" value="1"/>
</dbReference>
<organism evidence="11 12">
    <name type="scientific">Meira miltonrushii</name>
    <dbReference type="NCBI Taxonomy" id="1280837"/>
    <lineage>
        <taxon>Eukaryota</taxon>
        <taxon>Fungi</taxon>
        <taxon>Dikarya</taxon>
        <taxon>Basidiomycota</taxon>
        <taxon>Ustilaginomycotina</taxon>
        <taxon>Exobasidiomycetes</taxon>
        <taxon>Exobasidiales</taxon>
        <taxon>Brachybasidiaceae</taxon>
        <taxon>Meira</taxon>
    </lineage>
</organism>
<comment type="catalytic activity">
    <reaction evidence="7 8">
        <text>L-histidinol phosphate + H2O = L-histidinol + phosphate</text>
        <dbReference type="Rhea" id="RHEA:14465"/>
        <dbReference type="ChEBI" id="CHEBI:15377"/>
        <dbReference type="ChEBI" id="CHEBI:43474"/>
        <dbReference type="ChEBI" id="CHEBI:57699"/>
        <dbReference type="ChEBI" id="CHEBI:57980"/>
        <dbReference type="EC" id="3.1.3.15"/>
    </reaction>
</comment>
<evidence type="ECO:0000256" key="6">
    <source>
        <dbReference type="ARBA" id="ARBA00023102"/>
    </source>
</evidence>
<dbReference type="Proteomes" id="UP000245771">
    <property type="component" value="Unassembled WGS sequence"/>
</dbReference>
<evidence type="ECO:0000256" key="8">
    <source>
        <dbReference type="RuleBase" id="RU366003"/>
    </source>
</evidence>
<evidence type="ECO:0000256" key="4">
    <source>
        <dbReference type="ARBA" id="ARBA00022605"/>
    </source>
</evidence>
<evidence type="ECO:0000256" key="5">
    <source>
        <dbReference type="ARBA" id="ARBA00022801"/>
    </source>
</evidence>
<evidence type="ECO:0000256" key="9">
    <source>
        <dbReference type="SAM" id="MobiDB-lite"/>
    </source>
</evidence>
<dbReference type="GO" id="GO:0004401">
    <property type="term" value="F:histidinol-phosphatase activity"/>
    <property type="evidence" value="ECO:0007669"/>
    <property type="project" value="UniProtKB-UniRule"/>
</dbReference>
<dbReference type="NCBIfam" id="TIGR01856">
    <property type="entry name" value="hisJ_fam"/>
    <property type="match status" value="1"/>
</dbReference>
<dbReference type="RefSeq" id="XP_025353769.1">
    <property type="nucleotide sequence ID" value="XM_025502582.1"/>
</dbReference>
<evidence type="ECO:0000256" key="3">
    <source>
        <dbReference type="ARBA" id="ARBA00013085"/>
    </source>
</evidence>
<protein>
    <recommendedName>
        <fullName evidence="3 8">Histidinol-phosphatase</fullName>
        <shortName evidence="8">HolPase</shortName>
        <ecNumber evidence="3 8">3.1.3.15</ecNumber>
    </recommendedName>
</protein>
<dbReference type="EC" id="3.1.3.15" evidence="3 8"/>
<sequence>MHSHHSHSGAFCKHASPTSSPSSMITTAIEKGFTHYNLTEHIPRSHVNHLYPEEIAENLTPKDLKTAFDEYLLEAKSCASKYADQIQILVGAELENIDGRTGSELNFVEGILRDGQKGQWRIDYVVGSVHHVHGIPIDFDKPTFEKALLRFSQSSLHGNDRIRSHLLLIIAYLDAQLALIQRFQPEVIGHFDLCRLFEKDTPMTLAGKDRIPVELHPLLAEVDAAVKRNVKAATSYGSLFEINTASVRKGWPTPYPGEDVLDIVLAHNGRLCLSDDAHSHEQVGLNYHKAYQYLHRKGVTEVYYLTKTANSSSSQPFSRGTHADKIPLNVLNDFIVKQSPK</sequence>
<dbReference type="STRING" id="1280837.A0A316V791"/>
<dbReference type="AlphaFoldDB" id="A0A316V791"/>
<dbReference type="PANTHER" id="PTHR21039">
    <property type="entry name" value="HISTIDINOL PHOSPHATASE-RELATED"/>
    <property type="match status" value="1"/>
</dbReference>
<evidence type="ECO:0000256" key="7">
    <source>
        <dbReference type="ARBA" id="ARBA00049158"/>
    </source>
</evidence>
<keyword evidence="4 8" id="KW-0028">Amino-acid biosynthesis</keyword>
<evidence type="ECO:0000256" key="1">
    <source>
        <dbReference type="ARBA" id="ARBA00004970"/>
    </source>
</evidence>
<keyword evidence="6 8" id="KW-0368">Histidine biosynthesis</keyword>
<evidence type="ECO:0000259" key="10">
    <source>
        <dbReference type="Pfam" id="PF02811"/>
    </source>
</evidence>
<proteinExistence type="inferred from homology"/>
<dbReference type="CDD" id="cd12110">
    <property type="entry name" value="PHP_HisPPase_Hisj_like"/>
    <property type="match status" value="1"/>
</dbReference>
<dbReference type="UniPathway" id="UPA00031">
    <property type="reaction ID" value="UER00013"/>
</dbReference>
<keyword evidence="5 8" id="KW-0378">Hydrolase</keyword>
<name>A0A316V791_9BASI</name>
<dbReference type="GO" id="GO:0000105">
    <property type="term" value="P:L-histidine biosynthetic process"/>
    <property type="evidence" value="ECO:0007669"/>
    <property type="project" value="UniProtKB-UniRule"/>
</dbReference>
<evidence type="ECO:0000313" key="12">
    <source>
        <dbReference type="Proteomes" id="UP000245771"/>
    </source>
</evidence>
<feature type="region of interest" description="Disordered" evidence="9">
    <location>
        <begin position="1"/>
        <end position="23"/>
    </location>
</feature>
<dbReference type="OrthoDB" id="5957391at2759"/>
<evidence type="ECO:0000313" key="11">
    <source>
        <dbReference type="EMBL" id="PWN33467.1"/>
    </source>
</evidence>
<reference evidence="11 12" key="1">
    <citation type="journal article" date="2018" name="Mol. Biol. Evol.">
        <title>Broad Genomic Sampling Reveals a Smut Pathogenic Ancestry of the Fungal Clade Ustilaginomycotina.</title>
        <authorList>
            <person name="Kijpornyongpan T."/>
            <person name="Mondo S.J."/>
            <person name="Barry K."/>
            <person name="Sandor L."/>
            <person name="Lee J."/>
            <person name="Lipzen A."/>
            <person name="Pangilinan J."/>
            <person name="LaButti K."/>
            <person name="Hainaut M."/>
            <person name="Henrissat B."/>
            <person name="Grigoriev I.V."/>
            <person name="Spatafora J.W."/>
            <person name="Aime M.C."/>
        </authorList>
    </citation>
    <scope>NUCLEOTIDE SEQUENCE [LARGE SCALE GENOMIC DNA]</scope>
    <source>
        <strain evidence="11 12">MCA 3882</strain>
    </source>
</reference>
<dbReference type="GO" id="GO:0005737">
    <property type="term" value="C:cytoplasm"/>
    <property type="evidence" value="ECO:0007669"/>
    <property type="project" value="TreeGrafter"/>
</dbReference>
<keyword evidence="12" id="KW-1185">Reference proteome</keyword>